<dbReference type="AlphaFoldDB" id="A0A0E9NSP2"/>
<comment type="caution">
    <text evidence="1">The sequence shown here is derived from an EMBL/GenBank/DDBJ whole genome shotgun (WGS) entry which is preliminary data.</text>
</comment>
<reference evidence="1 2" key="3">
    <citation type="journal article" date="2015" name="Genome Announc.">
        <title>Draft Genome Sequence of the Archiascomycetous Yeast Saitoella complicata.</title>
        <authorList>
            <person name="Yamauchi K."/>
            <person name="Kondo S."/>
            <person name="Hamamoto M."/>
            <person name="Takahashi Y."/>
            <person name="Ogura Y."/>
            <person name="Hayashi T."/>
            <person name="Nishida H."/>
        </authorList>
    </citation>
    <scope>NUCLEOTIDE SEQUENCE [LARGE SCALE GENOMIC DNA]</scope>
    <source>
        <strain evidence="1 2">NRRL Y-17804</strain>
    </source>
</reference>
<sequence length="151" mass="16714">MLRSQLLQHEVYTQPDPRSAITVALEVLTFQGFRAFALEFGVDLKPIGATTNEVPLSPTASISTVRLVSSSKATHLHTLDFRSGLYHHHHRPSISLGHSPVLERVKSTVSAFWSRSSSGSVTAFVLVAFDTYPKQSSQRRFGCHIYFTASI</sequence>
<name>A0A0E9NSP2_SAICN</name>
<organism evidence="1 2">
    <name type="scientific">Saitoella complicata (strain BCRC 22490 / CBS 7301 / JCM 7358 / NBRC 10748 / NRRL Y-17804)</name>
    <dbReference type="NCBI Taxonomy" id="698492"/>
    <lineage>
        <taxon>Eukaryota</taxon>
        <taxon>Fungi</taxon>
        <taxon>Dikarya</taxon>
        <taxon>Ascomycota</taxon>
        <taxon>Taphrinomycotina</taxon>
        <taxon>Taphrinomycotina incertae sedis</taxon>
        <taxon>Saitoella</taxon>
    </lineage>
</organism>
<evidence type="ECO:0000313" key="1">
    <source>
        <dbReference type="EMBL" id="GAO52455.1"/>
    </source>
</evidence>
<proteinExistence type="predicted"/>
<dbReference type="EMBL" id="BACD03000069">
    <property type="protein sequence ID" value="GAO52455.1"/>
    <property type="molecule type" value="Genomic_DNA"/>
</dbReference>
<protein>
    <submittedName>
        <fullName evidence="1">Uncharacterized protein</fullName>
    </submittedName>
</protein>
<dbReference type="Proteomes" id="UP000033140">
    <property type="component" value="Unassembled WGS sequence"/>
</dbReference>
<keyword evidence="2" id="KW-1185">Reference proteome</keyword>
<reference evidence="1 2" key="1">
    <citation type="journal article" date="2011" name="J. Gen. Appl. Microbiol.">
        <title>Draft genome sequencing of the enigmatic yeast Saitoella complicata.</title>
        <authorList>
            <person name="Nishida H."/>
            <person name="Hamamoto M."/>
            <person name="Sugiyama J."/>
        </authorList>
    </citation>
    <scope>NUCLEOTIDE SEQUENCE [LARGE SCALE GENOMIC DNA]</scope>
    <source>
        <strain evidence="1 2">NRRL Y-17804</strain>
    </source>
</reference>
<accession>A0A0E9NSP2</accession>
<reference evidence="1 2" key="2">
    <citation type="journal article" date="2014" name="J. Gen. Appl. Microbiol.">
        <title>The early diverging ascomycetous budding yeast Saitoella complicata has three histone deacetylases belonging to the Clr6, Hos2, and Rpd3 lineages.</title>
        <authorList>
            <person name="Nishida H."/>
            <person name="Matsumoto T."/>
            <person name="Kondo S."/>
            <person name="Hamamoto M."/>
            <person name="Yoshikawa H."/>
        </authorList>
    </citation>
    <scope>NUCLEOTIDE SEQUENCE [LARGE SCALE GENOMIC DNA]</scope>
    <source>
        <strain evidence="1 2">NRRL Y-17804</strain>
    </source>
</reference>
<evidence type="ECO:0000313" key="2">
    <source>
        <dbReference type="Proteomes" id="UP000033140"/>
    </source>
</evidence>
<gene>
    <name evidence="1" type="ORF">G7K_6531-t1</name>
</gene>